<reference evidence="3 4" key="1">
    <citation type="submission" date="2023-01" db="EMBL/GenBank/DDBJ databases">
        <authorList>
            <person name="Whitehead M."/>
        </authorList>
    </citation>
    <scope>NUCLEOTIDE SEQUENCE [LARGE SCALE GENOMIC DNA]</scope>
</reference>
<dbReference type="Proteomes" id="UP001160148">
    <property type="component" value="Unassembled WGS sequence"/>
</dbReference>
<protein>
    <recommendedName>
        <fullName evidence="5">TNFR-Cys domain-containing protein</fullName>
    </recommendedName>
</protein>
<keyword evidence="4" id="KW-1185">Reference proteome</keyword>
<organism evidence="3 4">
    <name type="scientific">Macrosiphum euphorbiae</name>
    <name type="common">potato aphid</name>
    <dbReference type="NCBI Taxonomy" id="13131"/>
    <lineage>
        <taxon>Eukaryota</taxon>
        <taxon>Metazoa</taxon>
        <taxon>Ecdysozoa</taxon>
        <taxon>Arthropoda</taxon>
        <taxon>Hexapoda</taxon>
        <taxon>Insecta</taxon>
        <taxon>Pterygota</taxon>
        <taxon>Neoptera</taxon>
        <taxon>Paraneoptera</taxon>
        <taxon>Hemiptera</taxon>
        <taxon>Sternorrhyncha</taxon>
        <taxon>Aphidomorpha</taxon>
        <taxon>Aphidoidea</taxon>
        <taxon>Aphididae</taxon>
        <taxon>Macrosiphini</taxon>
        <taxon>Macrosiphum</taxon>
    </lineage>
</organism>
<name>A0AAV0W1N4_9HEMI</name>
<feature type="region of interest" description="Disordered" evidence="1">
    <location>
        <begin position="280"/>
        <end position="349"/>
    </location>
</feature>
<keyword evidence="2" id="KW-0812">Transmembrane</keyword>
<keyword evidence="2" id="KW-0472">Membrane</keyword>
<evidence type="ECO:0000313" key="4">
    <source>
        <dbReference type="Proteomes" id="UP001160148"/>
    </source>
</evidence>
<gene>
    <name evidence="3" type="ORF">MEUPH1_LOCUS5395</name>
</gene>
<dbReference type="AlphaFoldDB" id="A0AAV0W1N4"/>
<evidence type="ECO:0000256" key="1">
    <source>
        <dbReference type="SAM" id="MobiDB-lite"/>
    </source>
</evidence>
<feature type="compositionally biased region" description="Acidic residues" evidence="1">
    <location>
        <begin position="338"/>
        <end position="349"/>
    </location>
</feature>
<proteinExistence type="predicted"/>
<evidence type="ECO:0000313" key="3">
    <source>
        <dbReference type="EMBL" id="CAI6348751.1"/>
    </source>
</evidence>
<keyword evidence="2" id="KW-1133">Transmembrane helix</keyword>
<evidence type="ECO:0008006" key="5">
    <source>
        <dbReference type="Google" id="ProtNLM"/>
    </source>
</evidence>
<feature type="transmembrane region" description="Helical" evidence="2">
    <location>
        <begin position="20"/>
        <end position="45"/>
    </location>
</feature>
<dbReference type="EMBL" id="CARXXK010000001">
    <property type="protein sequence ID" value="CAI6348751.1"/>
    <property type="molecule type" value="Genomic_DNA"/>
</dbReference>
<evidence type="ECO:0000256" key="2">
    <source>
        <dbReference type="SAM" id="Phobius"/>
    </source>
</evidence>
<comment type="caution">
    <text evidence="3">The sequence shown here is derived from an EMBL/GenBank/DDBJ whole genome shotgun (WGS) entry which is preliminary data.</text>
</comment>
<feature type="transmembrane region" description="Helical" evidence="2">
    <location>
        <begin position="161"/>
        <end position="181"/>
    </location>
</feature>
<accession>A0AAV0W1N4</accession>
<sequence length="349" mass="40150">MPDEKSEDNKSMDKKSIIRILIEINLNMAHISTGLISSLIVFILIMQENVSRRIPEDAINTNNDFECLTDNDCFEKNSYCDISLNLCSQCMNCSIYFRTSKKSIECPKDISDCSSCFDGYFEEIFFGGEIHDLCVPNVSITSNILLPTPEKISSNSYWQDIGIFFLIINIFLILLVWTYFYKRVWNTNSNSMSNSVQDNMGNLPPAYESCMKLNNYVTDDVQEFHLFTGEQPPRNEWRHQNAVPFRLPDDSLENINCMDETENLEEVDGAVAMREIEEPELHDEETMPSVWSPPPPPLPSISEIRHVENSNNDEEPCQPPLKRIRLVQQSTDDKSYQDEDNASDMSQDE</sequence>